<organism evidence="1 2">
    <name type="scientific">Streptomyces antimicrobicus</name>
    <dbReference type="NCBI Taxonomy" id="2883108"/>
    <lineage>
        <taxon>Bacteria</taxon>
        <taxon>Bacillati</taxon>
        <taxon>Actinomycetota</taxon>
        <taxon>Actinomycetes</taxon>
        <taxon>Kitasatosporales</taxon>
        <taxon>Streptomycetaceae</taxon>
        <taxon>Streptomyces</taxon>
    </lineage>
</organism>
<comment type="caution">
    <text evidence="1">The sequence shown here is derived from an EMBL/GenBank/DDBJ whole genome shotgun (WGS) entry which is preliminary data.</text>
</comment>
<sequence>MGEEMRTLPCRSCKKPLVQRSRWRRKRYCGPWHRVKYTVSKIVELVMEAGAA</sequence>
<keyword evidence="2" id="KW-1185">Reference proteome</keyword>
<reference evidence="1 2" key="1">
    <citation type="submission" date="2021-10" db="EMBL/GenBank/DDBJ databases">
        <title>Streptomyces sp. strain SMC 277, a novel streptomycete isolated from soil.</title>
        <authorList>
            <person name="Chanama M."/>
        </authorList>
    </citation>
    <scope>NUCLEOTIDE SEQUENCE [LARGE SCALE GENOMIC DNA]</scope>
    <source>
        <strain evidence="1 2">SMC 277</strain>
    </source>
</reference>
<evidence type="ECO:0000313" key="1">
    <source>
        <dbReference type="EMBL" id="MCB5182562.1"/>
    </source>
</evidence>
<name>A0ABS8BD50_9ACTN</name>
<dbReference type="Proteomes" id="UP001199054">
    <property type="component" value="Unassembled WGS sequence"/>
</dbReference>
<gene>
    <name evidence="1" type="ORF">LG632_24705</name>
</gene>
<accession>A0ABS8BD50</accession>
<dbReference type="EMBL" id="JAJAUY010000133">
    <property type="protein sequence ID" value="MCB5182562.1"/>
    <property type="molecule type" value="Genomic_DNA"/>
</dbReference>
<evidence type="ECO:0008006" key="3">
    <source>
        <dbReference type="Google" id="ProtNLM"/>
    </source>
</evidence>
<protein>
    <recommendedName>
        <fullName evidence="3">30S ribosomal protein S14</fullName>
    </recommendedName>
</protein>
<dbReference type="RefSeq" id="WP_226729744.1">
    <property type="nucleotide sequence ID" value="NZ_JAJAUY010000133.1"/>
</dbReference>
<evidence type="ECO:0000313" key="2">
    <source>
        <dbReference type="Proteomes" id="UP001199054"/>
    </source>
</evidence>
<proteinExistence type="predicted"/>